<dbReference type="EC" id="3.4.21.4" evidence="9"/>
<accession>A0ABN8IWE9</accession>
<feature type="non-terminal residue" evidence="11">
    <location>
        <position position="257"/>
    </location>
</feature>
<keyword evidence="5" id="KW-0720">Serine protease</keyword>
<dbReference type="CDD" id="cd00190">
    <property type="entry name" value="Tryp_SPc"/>
    <property type="match status" value="1"/>
</dbReference>
<dbReference type="PROSITE" id="PS50240">
    <property type="entry name" value="TRYPSIN_DOM"/>
    <property type="match status" value="1"/>
</dbReference>
<dbReference type="PANTHER" id="PTHR24276">
    <property type="entry name" value="POLYSERASE-RELATED"/>
    <property type="match status" value="1"/>
</dbReference>
<comment type="catalytic activity">
    <reaction evidence="8">
        <text>Preferential cleavage: Arg-|-Xaa, Lys-|-Xaa.</text>
        <dbReference type="EC" id="3.4.21.4"/>
    </reaction>
</comment>
<keyword evidence="7" id="KW-1015">Disulfide bond</keyword>
<evidence type="ECO:0000256" key="4">
    <source>
        <dbReference type="ARBA" id="ARBA00022801"/>
    </source>
</evidence>
<keyword evidence="2" id="KW-0645">Protease</keyword>
<dbReference type="Pfam" id="PF00089">
    <property type="entry name" value="Trypsin"/>
    <property type="match status" value="1"/>
</dbReference>
<evidence type="ECO:0000313" key="11">
    <source>
        <dbReference type="EMBL" id="CAH2067225.1"/>
    </source>
</evidence>
<dbReference type="Gene3D" id="2.40.10.10">
    <property type="entry name" value="Trypsin-like serine proteases"/>
    <property type="match status" value="1"/>
</dbReference>
<evidence type="ECO:0000256" key="8">
    <source>
        <dbReference type="ARBA" id="ARBA00036320"/>
    </source>
</evidence>
<proteinExistence type="inferred from homology"/>
<dbReference type="InterPro" id="IPR050430">
    <property type="entry name" value="Peptidase_S1"/>
</dbReference>
<evidence type="ECO:0000256" key="2">
    <source>
        <dbReference type="ARBA" id="ARBA00022670"/>
    </source>
</evidence>
<dbReference type="SUPFAM" id="SSF50494">
    <property type="entry name" value="Trypsin-like serine proteases"/>
    <property type="match status" value="1"/>
</dbReference>
<dbReference type="Proteomes" id="UP000837857">
    <property type="component" value="Chromosome 4"/>
</dbReference>
<sequence>MEASLEGLVVAGIDVPISMYPHVAQLFFKKQLCGGSIISERVILTAAHCLFGDDGQVVLPNEVMVYLGSDWLREGANYNICKLVPHENYSGRNEISFYYYDLGLVSLQEKIKFGRSVKMMKIANTESFRNEKFGFTIAGFGAVSSSFPSGPSIKLKATRMYYVSTKKCNESQSFRNVMNVPDHMFCMIGKGWASDCYGDSGSGIIWKRSLVGVVALGRDIFCGSDMLPSMYTDIVYFRKWVTEKVIELESLPVEQCG</sequence>
<gene>
    <name evidence="11" type="ORF">IPOD504_LOCUS13784</name>
</gene>
<dbReference type="InterPro" id="IPR001254">
    <property type="entry name" value="Trypsin_dom"/>
</dbReference>
<evidence type="ECO:0000256" key="6">
    <source>
        <dbReference type="ARBA" id="ARBA00023145"/>
    </source>
</evidence>
<dbReference type="InterPro" id="IPR043504">
    <property type="entry name" value="Peptidase_S1_PA_chymotrypsin"/>
</dbReference>
<dbReference type="EMBL" id="OW152816">
    <property type="protein sequence ID" value="CAH2067225.1"/>
    <property type="molecule type" value="Genomic_DNA"/>
</dbReference>
<dbReference type="SMART" id="SM00020">
    <property type="entry name" value="Tryp_SPc"/>
    <property type="match status" value="1"/>
</dbReference>
<keyword evidence="12" id="KW-1185">Reference proteome</keyword>
<dbReference type="InterPro" id="IPR001314">
    <property type="entry name" value="Peptidase_S1A"/>
</dbReference>
<organism evidence="11 12">
    <name type="scientific">Iphiclides podalirius</name>
    <name type="common">scarce swallowtail</name>
    <dbReference type="NCBI Taxonomy" id="110791"/>
    <lineage>
        <taxon>Eukaryota</taxon>
        <taxon>Metazoa</taxon>
        <taxon>Ecdysozoa</taxon>
        <taxon>Arthropoda</taxon>
        <taxon>Hexapoda</taxon>
        <taxon>Insecta</taxon>
        <taxon>Pterygota</taxon>
        <taxon>Neoptera</taxon>
        <taxon>Endopterygota</taxon>
        <taxon>Lepidoptera</taxon>
        <taxon>Glossata</taxon>
        <taxon>Ditrysia</taxon>
        <taxon>Papilionoidea</taxon>
        <taxon>Papilionidae</taxon>
        <taxon>Papilioninae</taxon>
        <taxon>Iphiclides</taxon>
    </lineage>
</organism>
<evidence type="ECO:0000256" key="9">
    <source>
        <dbReference type="ARBA" id="ARBA00038868"/>
    </source>
</evidence>
<evidence type="ECO:0000256" key="3">
    <source>
        <dbReference type="ARBA" id="ARBA00022757"/>
    </source>
</evidence>
<keyword evidence="4" id="KW-0378">Hydrolase</keyword>
<evidence type="ECO:0000256" key="1">
    <source>
        <dbReference type="ARBA" id="ARBA00007664"/>
    </source>
</evidence>
<evidence type="ECO:0000259" key="10">
    <source>
        <dbReference type="PROSITE" id="PS50240"/>
    </source>
</evidence>
<reference evidence="11" key="1">
    <citation type="submission" date="2022-03" db="EMBL/GenBank/DDBJ databases">
        <authorList>
            <person name="Martin H S."/>
        </authorList>
    </citation>
    <scope>NUCLEOTIDE SEQUENCE</scope>
</reference>
<dbReference type="InterPro" id="IPR018114">
    <property type="entry name" value="TRYPSIN_HIS"/>
</dbReference>
<comment type="similarity">
    <text evidence="1">Belongs to the peptidase S1 family.</text>
</comment>
<keyword evidence="6" id="KW-0865">Zymogen</keyword>
<dbReference type="PROSITE" id="PS00134">
    <property type="entry name" value="TRYPSIN_HIS"/>
    <property type="match status" value="1"/>
</dbReference>
<feature type="domain" description="Peptidase S1" evidence="10">
    <location>
        <begin position="9"/>
        <end position="246"/>
    </location>
</feature>
<dbReference type="PANTHER" id="PTHR24276:SF97">
    <property type="entry name" value="GH13245P2-RELATED"/>
    <property type="match status" value="1"/>
</dbReference>
<name>A0ABN8IWE9_9NEOP</name>
<evidence type="ECO:0000313" key="12">
    <source>
        <dbReference type="Proteomes" id="UP000837857"/>
    </source>
</evidence>
<keyword evidence="3" id="KW-0222">Digestion</keyword>
<dbReference type="PRINTS" id="PR00722">
    <property type="entry name" value="CHYMOTRYPSIN"/>
</dbReference>
<dbReference type="InterPro" id="IPR009003">
    <property type="entry name" value="Peptidase_S1_PA"/>
</dbReference>
<evidence type="ECO:0000256" key="7">
    <source>
        <dbReference type="ARBA" id="ARBA00023157"/>
    </source>
</evidence>
<evidence type="ECO:0000256" key="5">
    <source>
        <dbReference type="ARBA" id="ARBA00022825"/>
    </source>
</evidence>
<protein>
    <recommendedName>
        <fullName evidence="9">trypsin</fullName>
        <ecNumber evidence="9">3.4.21.4</ecNumber>
    </recommendedName>
</protein>